<feature type="transmembrane region" description="Helical" evidence="1">
    <location>
        <begin position="69"/>
        <end position="87"/>
    </location>
</feature>
<dbReference type="AlphaFoldDB" id="A0A254NGY2"/>
<sequence length="91" mass="9861">MSPLDAFWHVANLFAPAWGLAALLAGAIKLAWRREAKALRWLRLWGWGAAGGAAAVVVSLVLLGRDGKMAGYALLVLGVALPQWWLLSVRR</sequence>
<evidence type="ECO:0000313" key="2">
    <source>
        <dbReference type="EMBL" id="OWR05972.1"/>
    </source>
</evidence>
<reference evidence="2 3" key="1">
    <citation type="journal article" date="2007" name="Int. J. Syst. Evol. Microbiol.">
        <title>Description of Pelomonas aquatica sp. nov. and Pelomonas puraquae sp. nov., isolated from industrial and haemodialysis water.</title>
        <authorList>
            <person name="Gomila M."/>
            <person name="Bowien B."/>
            <person name="Falsen E."/>
            <person name="Moore E.R."/>
            <person name="Lalucat J."/>
        </authorList>
    </citation>
    <scope>NUCLEOTIDE SEQUENCE [LARGE SCALE GENOMIC DNA]</scope>
    <source>
        <strain evidence="2 3">CCUG 52769</strain>
    </source>
</reference>
<name>A0A254NGY2_9BURK</name>
<keyword evidence="1" id="KW-0812">Transmembrane</keyword>
<dbReference type="EMBL" id="NISI01000001">
    <property type="protein sequence ID" value="OWR05972.1"/>
    <property type="molecule type" value="Genomic_DNA"/>
</dbReference>
<organism evidence="2 3">
    <name type="scientific">Roseateles puraquae</name>
    <dbReference type="NCBI Taxonomy" id="431059"/>
    <lineage>
        <taxon>Bacteria</taxon>
        <taxon>Pseudomonadati</taxon>
        <taxon>Pseudomonadota</taxon>
        <taxon>Betaproteobacteria</taxon>
        <taxon>Burkholderiales</taxon>
        <taxon>Sphaerotilaceae</taxon>
        <taxon>Roseateles</taxon>
    </lineage>
</organism>
<keyword evidence="3" id="KW-1185">Reference proteome</keyword>
<accession>A0A254NGY2</accession>
<keyword evidence="1" id="KW-0472">Membrane</keyword>
<feature type="transmembrane region" description="Helical" evidence="1">
    <location>
        <begin position="44"/>
        <end position="63"/>
    </location>
</feature>
<comment type="caution">
    <text evidence="2">The sequence shown here is derived from an EMBL/GenBank/DDBJ whole genome shotgun (WGS) entry which is preliminary data.</text>
</comment>
<evidence type="ECO:0000256" key="1">
    <source>
        <dbReference type="SAM" id="Phobius"/>
    </source>
</evidence>
<dbReference type="RefSeq" id="WP_088482174.1">
    <property type="nucleotide sequence ID" value="NZ_NISI01000001.1"/>
</dbReference>
<proteinExistence type="predicted"/>
<evidence type="ECO:0000313" key="3">
    <source>
        <dbReference type="Proteomes" id="UP000197446"/>
    </source>
</evidence>
<keyword evidence="1" id="KW-1133">Transmembrane helix</keyword>
<protein>
    <submittedName>
        <fullName evidence="2">Uncharacterized protein</fullName>
    </submittedName>
</protein>
<gene>
    <name evidence="2" type="ORF">CDO81_05930</name>
</gene>
<dbReference type="Proteomes" id="UP000197446">
    <property type="component" value="Unassembled WGS sequence"/>
</dbReference>
<feature type="transmembrane region" description="Helical" evidence="1">
    <location>
        <begin position="6"/>
        <end position="32"/>
    </location>
</feature>